<evidence type="ECO:0000313" key="1">
    <source>
        <dbReference type="EMBL" id="KAF0772445.1"/>
    </source>
</evidence>
<gene>
    <name evidence="1" type="ORF">FWK35_00013876</name>
</gene>
<name>A0A6G0ZMQ0_APHCR</name>
<comment type="caution">
    <text evidence="1">The sequence shown here is derived from an EMBL/GenBank/DDBJ whole genome shotgun (WGS) entry which is preliminary data.</text>
</comment>
<protein>
    <submittedName>
        <fullName evidence="1">Uncharacterized protein</fullName>
    </submittedName>
</protein>
<dbReference type="AlphaFoldDB" id="A0A6G0ZMQ0"/>
<dbReference type="EMBL" id="VUJU01000173">
    <property type="protein sequence ID" value="KAF0772445.1"/>
    <property type="molecule type" value="Genomic_DNA"/>
</dbReference>
<proteinExistence type="predicted"/>
<organism evidence="1 2">
    <name type="scientific">Aphis craccivora</name>
    <name type="common">Cowpea aphid</name>
    <dbReference type="NCBI Taxonomy" id="307492"/>
    <lineage>
        <taxon>Eukaryota</taxon>
        <taxon>Metazoa</taxon>
        <taxon>Ecdysozoa</taxon>
        <taxon>Arthropoda</taxon>
        <taxon>Hexapoda</taxon>
        <taxon>Insecta</taxon>
        <taxon>Pterygota</taxon>
        <taxon>Neoptera</taxon>
        <taxon>Paraneoptera</taxon>
        <taxon>Hemiptera</taxon>
        <taxon>Sternorrhyncha</taxon>
        <taxon>Aphidomorpha</taxon>
        <taxon>Aphidoidea</taxon>
        <taxon>Aphididae</taxon>
        <taxon>Aphidini</taxon>
        <taxon>Aphis</taxon>
        <taxon>Aphis</taxon>
    </lineage>
</organism>
<accession>A0A6G0ZMQ0</accession>
<evidence type="ECO:0000313" key="2">
    <source>
        <dbReference type="Proteomes" id="UP000478052"/>
    </source>
</evidence>
<keyword evidence="2" id="KW-1185">Reference proteome</keyword>
<reference evidence="1 2" key="1">
    <citation type="submission" date="2019-08" db="EMBL/GenBank/DDBJ databases">
        <title>Whole genome of Aphis craccivora.</title>
        <authorList>
            <person name="Voronova N.V."/>
            <person name="Shulinski R.S."/>
            <person name="Bandarenka Y.V."/>
            <person name="Zhorov D.G."/>
            <person name="Warner D."/>
        </authorList>
    </citation>
    <scope>NUCLEOTIDE SEQUENCE [LARGE SCALE GENOMIC DNA]</scope>
    <source>
        <strain evidence="1">180601</strain>
        <tissue evidence="1">Whole Body</tissue>
    </source>
</reference>
<dbReference type="Proteomes" id="UP000478052">
    <property type="component" value="Unassembled WGS sequence"/>
</dbReference>
<sequence length="72" mass="8386">MVELHLSLKNLMVELHFGSKKVFPQKYHAFYVVKPLENTHFLIHLGTGLEQTMILIIGVVKMIVFYTHHVII</sequence>